<evidence type="ECO:0000313" key="2">
    <source>
        <dbReference type="Proteomes" id="UP001189429"/>
    </source>
</evidence>
<feature type="non-terminal residue" evidence="1">
    <location>
        <position position="1"/>
    </location>
</feature>
<organism evidence="1 2">
    <name type="scientific">Prorocentrum cordatum</name>
    <dbReference type="NCBI Taxonomy" id="2364126"/>
    <lineage>
        <taxon>Eukaryota</taxon>
        <taxon>Sar</taxon>
        <taxon>Alveolata</taxon>
        <taxon>Dinophyceae</taxon>
        <taxon>Prorocentrales</taxon>
        <taxon>Prorocentraceae</taxon>
        <taxon>Prorocentrum</taxon>
    </lineage>
</organism>
<gene>
    <name evidence="1" type="ORF">PCOR1329_LOCUS27685</name>
</gene>
<evidence type="ECO:0000313" key="1">
    <source>
        <dbReference type="EMBL" id="CAK0828481.1"/>
    </source>
</evidence>
<accession>A0ABN9SDI8</accession>
<name>A0ABN9SDI8_9DINO</name>
<reference evidence="1" key="1">
    <citation type="submission" date="2023-10" db="EMBL/GenBank/DDBJ databases">
        <authorList>
            <person name="Chen Y."/>
            <person name="Shah S."/>
            <person name="Dougan E. K."/>
            <person name="Thang M."/>
            <person name="Chan C."/>
        </authorList>
    </citation>
    <scope>NUCLEOTIDE SEQUENCE [LARGE SCALE GENOMIC DNA]</scope>
</reference>
<proteinExistence type="predicted"/>
<sequence length="142" mass="15307">GRRQVGRLAGNDDAMIAGPHSIAAIQKKGEDVHEAVERSQWLRRAFVQPGVGIRQCGDFTCSQARDNCNWSALTFVGDLMQLAGELSSRRRGFALQAWIPAPIGFATHRVNELIQTANDPTDVVMGIPAVELVAVVGWGDAA</sequence>
<dbReference type="Proteomes" id="UP001189429">
    <property type="component" value="Unassembled WGS sequence"/>
</dbReference>
<keyword evidence="2" id="KW-1185">Reference proteome</keyword>
<feature type="non-terminal residue" evidence="1">
    <location>
        <position position="142"/>
    </location>
</feature>
<dbReference type="EMBL" id="CAUYUJ010010066">
    <property type="protein sequence ID" value="CAK0828481.1"/>
    <property type="molecule type" value="Genomic_DNA"/>
</dbReference>
<protein>
    <submittedName>
        <fullName evidence="1">Uncharacterized protein</fullName>
    </submittedName>
</protein>
<comment type="caution">
    <text evidence="1">The sequence shown here is derived from an EMBL/GenBank/DDBJ whole genome shotgun (WGS) entry which is preliminary data.</text>
</comment>